<dbReference type="AlphaFoldDB" id="R4WGW1"/>
<organism evidence="1 2">
    <name type="scientific">Caballeronia insecticola</name>
    <dbReference type="NCBI Taxonomy" id="758793"/>
    <lineage>
        <taxon>Bacteria</taxon>
        <taxon>Pseudomonadati</taxon>
        <taxon>Pseudomonadota</taxon>
        <taxon>Betaproteobacteria</taxon>
        <taxon>Burkholderiales</taxon>
        <taxon>Burkholderiaceae</taxon>
        <taxon>Caballeronia</taxon>
    </lineage>
</organism>
<protein>
    <submittedName>
        <fullName evidence="1">Uncharacterized protein</fullName>
    </submittedName>
</protein>
<dbReference type="KEGG" id="buo:BRPE64_ACDS14050"/>
<sequence>MSGRACCSKLERGVSIRLREWYKRDTSGRERPVAPALRLVWFRVPSACARPRPAVPTFARRRFSLVRGARSIGLTCRTCASVRSHRLA</sequence>
<dbReference type="Proteomes" id="UP000013966">
    <property type="component" value="Chromosome 1"/>
</dbReference>
<dbReference type="HOGENOM" id="CLU_2463125_0_0_4"/>
<proteinExistence type="predicted"/>
<reference evidence="1 2" key="1">
    <citation type="journal article" date="2013" name="Genome Announc.">
        <title>Complete Genome Sequence of Burkholderia sp. Strain RPE64, Bacterial Symbiont of the Bean Bug Riptortus pedestris.</title>
        <authorList>
            <person name="Shibata T.F."/>
            <person name="Maeda T."/>
            <person name="Nikoh N."/>
            <person name="Yamaguchi K."/>
            <person name="Oshima K."/>
            <person name="Hattori M."/>
            <person name="Nishiyama T."/>
            <person name="Hasebe M."/>
            <person name="Fukatsu T."/>
            <person name="Kikuchi Y."/>
            <person name="Shigenobu S."/>
        </authorList>
    </citation>
    <scope>NUCLEOTIDE SEQUENCE [LARGE SCALE GENOMIC DNA]</scope>
</reference>
<dbReference type="EMBL" id="AP013058">
    <property type="protein sequence ID" value="BAN23159.1"/>
    <property type="molecule type" value="Genomic_DNA"/>
</dbReference>
<evidence type="ECO:0000313" key="1">
    <source>
        <dbReference type="EMBL" id="BAN23159.1"/>
    </source>
</evidence>
<keyword evidence="2" id="KW-1185">Reference proteome</keyword>
<accession>R4WGW1</accession>
<dbReference type="PATRIC" id="fig|758793.3.peg.1408"/>
<name>R4WGW1_9BURK</name>
<evidence type="ECO:0000313" key="2">
    <source>
        <dbReference type="Proteomes" id="UP000013966"/>
    </source>
</evidence>
<gene>
    <name evidence="1" type="ORF">BRPE64_ACDS14050</name>
</gene>
<reference evidence="1 2" key="2">
    <citation type="journal article" date="2018" name="Int. J. Syst. Evol. Microbiol.">
        <title>Burkholderia insecticola sp. nov., a gut symbiotic bacterium of the bean bug Riptortus pedestris.</title>
        <authorList>
            <person name="Takeshita K."/>
            <person name="Tamaki H."/>
            <person name="Ohbayashi T."/>
            <person name="Meng X.-Y."/>
            <person name="Sone T."/>
            <person name="Mitani Y."/>
            <person name="Peeters C."/>
            <person name="Kikuchi Y."/>
            <person name="Vandamme P."/>
        </authorList>
    </citation>
    <scope>NUCLEOTIDE SEQUENCE [LARGE SCALE GENOMIC DNA]</scope>
    <source>
        <strain evidence="1">RPE64</strain>
    </source>
</reference>